<gene>
    <name evidence="2" type="primary">106088041</name>
</gene>
<feature type="transmembrane region" description="Helical" evidence="1">
    <location>
        <begin position="12"/>
        <end position="35"/>
    </location>
</feature>
<dbReference type="InterPro" id="IPR031720">
    <property type="entry name" value="DUF4728"/>
</dbReference>
<reference evidence="2" key="1">
    <citation type="submission" date="2020-05" db="UniProtKB">
        <authorList>
            <consortium name="EnsemblMetazoa"/>
        </authorList>
    </citation>
    <scope>IDENTIFICATION</scope>
    <source>
        <strain evidence="2">USDA</strain>
    </source>
</reference>
<keyword evidence="1" id="KW-1133">Transmembrane helix</keyword>
<keyword evidence="1" id="KW-0472">Membrane</keyword>
<evidence type="ECO:0000313" key="2">
    <source>
        <dbReference type="EnsemblMetazoa" id="SCAU006269-PA"/>
    </source>
</evidence>
<protein>
    <submittedName>
        <fullName evidence="2">Uncharacterized protein</fullName>
    </submittedName>
</protein>
<accession>A0A1I8PAI3</accession>
<evidence type="ECO:0000313" key="3">
    <source>
        <dbReference type="Proteomes" id="UP000095300"/>
    </source>
</evidence>
<feature type="transmembrane region" description="Helical" evidence="1">
    <location>
        <begin position="98"/>
        <end position="121"/>
    </location>
</feature>
<keyword evidence="3" id="KW-1185">Reference proteome</keyword>
<dbReference type="VEuPathDB" id="VectorBase:SCAU006269"/>
<sequence>MNDPCGCRLHKVCLVIGWFSLIVALLFGILMSVAFERLDYLVQFVEEQIQISEKDFGIREVVIAAICSYFVLSVVHVITSFFLILGITRELHRLLMPWLISFITYMLVNVALFIYILYVRLVATFKMNTTSPTIALLMIGICLFIQCILWILIFNLYRKIRAAGDEILQTIYNGSQASDYTWR</sequence>
<proteinExistence type="predicted"/>
<keyword evidence="1" id="KW-0812">Transmembrane</keyword>
<organism evidence="2 3">
    <name type="scientific">Stomoxys calcitrans</name>
    <name type="common">Stable fly</name>
    <name type="synonym">Conops calcitrans</name>
    <dbReference type="NCBI Taxonomy" id="35570"/>
    <lineage>
        <taxon>Eukaryota</taxon>
        <taxon>Metazoa</taxon>
        <taxon>Ecdysozoa</taxon>
        <taxon>Arthropoda</taxon>
        <taxon>Hexapoda</taxon>
        <taxon>Insecta</taxon>
        <taxon>Pterygota</taxon>
        <taxon>Neoptera</taxon>
        <taxon>Endopterygota</taxon>
        <taxon>Diptera</taxon>
        <taxon>Brachycera</taxon>
        <taxon>Muscomorpha</taxon>
        <taxon>Muscoidea</taxon>
        <taxon>Muscidae</taxon>
        <taxon>Stomoxys</taxon>
    </lineage>
</organism>
<dbReference type="OrthoDB" id="8118226at2759"/>
<dbReference type="Pfam" id="PF15860">
    <property type="entry name" value="DUF4728"/>
    <property type="match status" value="1"/>
</dbReference>
<dbReference type="PANTHER" id="PTHR36694">
    <property type="entry name" value="PASIFLORA 1, ISOFORM A-RELATED"/>
    <property type="match status" value="1"/>
</dbReference>
<dbReference type="PANTHER" id="PTHR36694:SF11">
    <property type="entry name" value="LP21121P-RELATED"/>
    <property type="match status" value="1"/>
</dbReference>
<dbReference type="EnsemblMetazoa" id="SCAU006269-RA">
    <property type="protein sequence ID" value="SCAU006269-PA"/>
    <property type="gene ID" value="SCAU006269"/>
</dbReference>
<feature type="transmembrane region" description="Helical" evidence="1">
    <location>
        <begin position="61"/>
        <end position="86"/>
    </location>
</feature>
<dbReference type="KEGG" id="scac:106088041"/>
<name>A0A1I8PAI3_STOCA</name>
<feature type="transmembrane region" description="Helical" evidence="1">
    <location>
        <begin position="133"/>
        <end position="157"/>
    </location>
</feature>
<dbReference type="Proteomes" id="UP000095300">
    <property type="component" value="Unassembled WGS sequence"/>
</dbReference>
<dbReference type="AlphaFoldDB" id="A0A1I8PAI3"/>
<evidence type="ECO:0000256" key="1">
    <source>
        <dbReference type="SAM" id="Phobius"/>
    </source>
</evidence>